<proteinExistence type="predicted"/>
<accession>A0A1D1XEF2</accession>
<protein>
    <submittedName>
        <fullName evidence="3">Mitogen-activated protein kinase kinase kinase kinase 4</fullName>
    </submittedName>
</protein>
<dbReference type="AlphaFoldDB" id="A0A1D1XEF2"/>
<organism evidence="3">
    <name type="scientific">Anthurium amnicola</name>
    <dbReference type="NCBI Taxonomy" id="1678845"/>
    <lineage>
        <taxon>Eukaryota</taxon>
        <taxon>Viridiplantae</taxon>
        <taxon>Streptophyta</taxon>
        <taxon>Embryophyta</taxon>
        <taxon>Tracheophyta</taxon>
        <taxon>Spermatophyta</taxon>
        <taxon>Magnoliopsida</taxon>
        <taxon>Liliopsida</taxon>
        <taxon>Araceae</taxon>
        <taxon>Pothoideae</taxon>
        <taxon>Potheae</taxon>
        <taxon>Anthurium</taxon>
    </lineage>
</organism>
<keyword evidence="3" id="KW-0418">Kinase</keyword>
<feature type="compositionally biased region" description="Polar residues" evidence="1">
    <location>
        <begin position="158"/>
        <end position="186"/>
    </location>
</feature>
<dbReference type="EMBL" id="GDJX01027240">
    <property type="protein sequence ID" value="JAT40696.1"/>
    <property type="molecule type" value="Transcribed_RNA"/>
</dbReference>
<evidence type="ECO:0000256" key="1">
    <source>
        <dbReference type="SAM" id="MobiDB-lite"/>
    </source>
</evidence>
<feature type="domain" description="CNH" evidence="2">
    <location>
        <begin position="53"/>
        <end position="593"/>
    </location>
</feature>
<reference evidence="3" key="1">
    <citation type="submission" date="2015-07" db="EMBL/GenBank/DDBJ databases">
        <title>Transcriptome Assembly of Anthurium amnicola.</title>
        <authorList>
            <person name="Suzuki J."/>
        </authorList>
    </citation>
    <scope>NUCLEOTIDE SEQUENCE</scope>
</reference>
<feature type="region of interest" description="Disordered" evidence="1">
    <location>
        <begin position="146"/>
        <end position="186"/>
    </location>
</feature>
<sequence>MNSLSQRRKPSIPQIFRPALFSKHAQVPEYSPSPSELTSGFELKAIGNVFRTKDKYLCGDILDNRFFLIGTSSGLDFVDLSLPTEKQTAKRIVEGARFKQIKIVKTRKNDGFLLAICGRNSHLRSYTLYSLKVLIFAQLAKASAAPPSAHTHKHSKRLSNPFSNSRPSHSKRASLQPTSRCNLPQNEINTHDLYHNECYASRGHHFREHFMGSTEEDEDDSQDEEFVDALTGEDYDGETVSVRVTKGVEIVEEIINFGNAGKMSVSVGVKTSMATTTTISSHQYGVPSNSHSRLNRVSISAFPFAPRPNPSFSSPQHVKKSTADFVKLPHTKLTISFVVSVGMARSYVAALAKQNIFLFEMTHDENNANKQQWVHTRTYWLPSTPDYLELAVHGEQLADIVAAFGNEIILIGVEDSRIREVTVANELKSSDDDGYGESDDAEGSTQIWRTFTQLPFLPSVNPENVSDPFTIPPSYALASTSPPSSFLHPTTVFDATDAIDLFCSGPLLFFATFGSRSMVVDAKGRPFSTIIFEWSFSPLSVCFFRGGIGTNDAYVVGFGKDIIEIRSFRTGLVIENVVRGVEVTFLGTGRSEENEVILACRFEKGIKGVDLYSLKAPTNGW</sequence>
<keyword evidence="3" id="KW-0808">Transferase</keyword>
<name>A0A1D1XEF2_9ARAE</name>
<dbReference type="GO" id="GO:0016301">
    <property type="term" value="F:kinase activity"/>
    <property type="evidence" value="ECO:0007669"/>
    <property type="project" value="UniProtKB-KW"/>
</dbReference>
<dbReference type="InterPro" id="IPR001180">
    <property type="entry name" value="CNH_dom"/>
</dbReference>
<dbReference type="PROSITE" id="PS50219">
    <property type="entry name" value="CNH"/>
    <property type="match status" value="1"/>
</dbReference>
<evidence type="ECO:0000313" key="3">
    <source>
        <dbReference type="EMBL" id="JAT40696.1"/>
    </source>
</evidence>
<evidence type="ECO:0000259" key="2">
    <source>
        <dbReference type="PROSITE" id="PS50219"/>
    </source>
</evidence>
<gene>
    <name evidence="3" type="primary">MAP4K4_0</name>
    <name evidence="3" type="ORF">g.6213</name>
</gene>